<feature type="region of interest" description="Disordered" evidence="1">
    <location>
        <begin position="571"/>
        <end position="593"/>
    </location>
</feature>
<feature type="domain" description="F-box" evidence="2">
    <location>
        <begin position="71"/>
        <end position="117"/>
    </location>
</feature>
<dbReference type="Gene3D" id="2.130.10.10">
    <property type="entry name" value="YVTN repeat-like/Quinoprotein amine dehydrogenase"/>
    <property type="match status" value="1"/>
</dbReference>
<dbReference type="Gene3D" id="1.20.1280.50">
    <property type="match status" value="1"/>
</dbReference>
<organism evidence="3 4">
    <name type="scientific">Rhodotorula taiwanensis</name>
    <dbReference type="NCBI Taxonomy" id="741276"/>
    <lineage>
        <taxon>Eukaryota</taxon>
        <taxon>Fungi</taxon>
        <taxon>Dikarya</taxon>
        <taxon>Basidiomycota</taxon>
        <taxon>Pucciniomycotina</taxon>
        <taxon>Microbotryomycetes</taxon>
        <taxon>Sporidiobolales</taxon>
        <taxon>Sporidiobolaceae</taxon>
        <taxon>Rhodotorula</taxon>
    </lineage>
</organism>
<name>A0A2S5B7T5_9BASI</name>
<comment type="caution">
    <text evidence="3">The sequence shown here is derived from an EMBL/GenBank/DDBJ whole genome shotgun (WGS) entry which is preliminary data.</text>
</comment>
<feature type="compositionally biased region" description="Basic and acidic residues" evidence="1">
    <location>
        <begin position="798"/>
        <end position="810"/>
    </location>
</feature>
<evidence type="ECO:0000313" key="3">
    <source>
        <dbReference type="EMBL" id="POY72844.1"/>
    </source>
</evidence>
<feature type="compositionally biased region" description="Polar residues" evidence="1">
    <location>
        <begin position="182"/>
        <end position="204"/>
    </location>
</feature>
<feature type="region of interest" description="Disordered" evidence="1">
    <location>
        <begin position="838"/>
        <end position="858"/>
    </location>
</feature>
<dbReference type="SMART" id="SM00256">
    <property type="entry name" value="FBOX"/>
    <property type="match status" value="1"/>
</dbReference>
<dbReference type="InterPro" id="IPR015943">
    <property type="entry name" value="WD40/YVTN_repeat-like_dom_sf"/>
</dbReference>
<evidence type="ECO:0000313" key="4">
    <source>
        <dbReference type="Proteomes" id="UP000237144"/>
    </source>
</evidence>
<evidence type="ECO:0000259" key="2">
    <source>
        <dbReference type="PROSITE" id="PS50181"/>
    </source>
</evidence>
<feature type="compositionally biased region" description="Low complexity" evidence="1">
    <location>
        <begin position="906"/>
        <end position="935"/>
    </location>
</feature>
<dbReference type="EMBL" id="PJQD01000046">
    <property type="protein sequence ID" value="POY72844.1"/>
    <property type="molecule type" value="Genomic_DNA"/>
</dbReference>
<dbReference type="Pfam" id="PF12937">
    <property type="entry name" value="F-box-like"/>
    <property type="match status" value="1"/>
</dbReference>
<dbReference type="SUPFAM" id="SSF50978">
    <property type="entry name" value="WD40 repeat-like"/>
    <property type="match status" value="1"/>
</dbReference>
<feature type="compositionally biased region" description="Low complexity" evidence="1">
    <location>
        <begin position="1051"/>
        <end position="1101"/>
    </location>
</feature>
<dbReference type="Proteomes" id="UP000237144">
    <property type="component" value="Unassembled WGS sequence"/>
</dbReference>
<dbReference type="PROSITE" id="PS50181">
    <property type="entry name" value="FBOX"/>
    <property type="match status" value="1"/>
</dbReference>
<dbReference type="OrthoDB" id="429520at2759"/>
<feature type="compositionally biased region" description="Acidic residues" evidence="1">
    <location>
        <begin position="847"/>
        <end position="858"/>
    </location>
</feature>
<reference evidence="3 4" key="1">
    <citation type="journal article" date="2018" name="Front. Microbiol.">
        <title>Prospects for Fungal Bioremediation of Acidic Radioactive Waste Sites: Characterization and Genome Sequence of Rhodotorula taiwanensis MD1149.</title>
        <authorList>
            <person name="Tkavc R."/>
            <person name="Matrosova V.Y."/>
            <person name="Grichenko O.E."/>
            <person name="Gostincar C."/>
            <person name="Volpe R.P."/>
            <person name="Klimenkova P."/>
            <person name="Gaidamakova E.K."/>
            <person name="Zhou C.E."/>
            <person name="Stewart B.J."/>
            <person name="Lyman M.G."/>
            <person name="Malfatti S.A."/>
            <person name="Rubinfeld B."/>
            <person name="Courtot M."/>
            <person name="Singh J."/>
            <person name="Dalgard C.L."/>
            <person name="Hamilton T."/>
            <person name="Frey K.G."/>
            <person name="Gunde-Cimerman N."/>
            <person name="Dugan L."/>
            <person name="Daly M.J."/>
        </authorList>
    </citation>
    <scope>NUCLEOTIDE SEQUENCE [LARGE SCALE GENOMIC DNA]</scope>
    <source>
        <strain evidence="3 4">MD1149</strain>
    </source>
</reference>
<dbReference type="InterPro" id="IPR036047">
    <property type="entry name" value="F-box-like_dom_sf"/>
</dbReference>
<dbReference type="InterPro" id="IPR036322">
    <property type="entry name" value="WD40_repeat_dom_sf"/>
</dbReference>
<dbReference type="InterPro" id="IPR001810">
    <property type="entry name" value="F-box_dom"/>
</dbReference>
<feature type="region of interest" description="Disordered" evidence="1">
    <location>
        <begin position="182"/>
        <end position="206"/>
    </location>
</feature>
<dbReference type="STRING" id="741276.A0A2S5B7T5"/>
<evidence type="ECO:0000256" key="1">
    <source>
        <dbReference type="SAM" id="MobiDB-lite"/>
    </source>
</evidence>
<gene>
    <name evidence="3" type="ORF">BMF94_4099</name>
</gene>
<feature type="region of interest" description="Disordered" evidence="1">
    <location>
        <begin position="871"/>
        <end position="1125"/>
    </location>
</feature>
<feature type="compositionally biased region" description="Polar residues" evidence="1">
    <location>
        <begin position="571"/>
        <end position="591"/>
    </location>
</feature>
<dbReference type="SUPFAM" id="SSF81383">
    <property type="entry name" value="F-box domain"/>
    <property type="match status" value="1"/>
</dbReference>
<dbReference type="AlphaFoldDB" id="A0A2S5B7T5"/>
<keyword evidence="4" id="KW-1185">Reference proteome</keyword>
<protein>
    <recommendedName>
        <fullName evidence="2">F-box domain-containing protein</fullName>
    </recommendedName>
</protein>
<proteinExistence type="predicted"/>
<sequence length="1144" mass="120469">MSAPIDFRAEAPDSLDEPDYLYSHGGNSYGAGKSPRSFGGSWGAPSTFGTPGRSAAALSKGKGKAKEAYGSSPIASVPLEIIAHIFAHLPPASLGTCQLVCKAWHDVVVDEGSWRTAFETYYDVTPTALGRRLEPASWRSEYIARVSLMRQWHRARTPTLIHNPSLGAISFMHVHLPASSSLPGNSNGSAGTRTPNGSPISSADPSSLTATPLLSLSLSLGAAVHSSPFTGKVSKRPLVASPVDHLDRPVGLPIVSVTSFAVSNDGTRLVWGMRDGSLRFANSAPAGGGRGVAGGVVEQGEVRSLDEAHRPGSAVHLVAFSDLAGTGAGRTIRTEAKQRPEVFVTAAADGTVAVWSLSATHSATGVGAAPGAPANGARERPPPATKLWQARWDGALDSAVPSASTDGEQARLRRVKATAIAFDSGWLGRHHGRPASLAIGRSDGKTVVWPDVKLDEPAAVSSASEEDALVLPAPEAGKAIDTLYLDLAGTVGSQTRLALLTHQVESSSFSRYLLDAASCERTAFGHPLTDTLGPLTAFAVDFNDAPPAPSSGPATPAVGKIAFPPRPAGLSSASITSSNGMPPLSRSSSAMSLPPFQPISHDVGSRFGRRKYVAAGDAHGRVFLWDWEAQMEEAERDRGDVIPPAAQIQGLEIEGGATASRITALELTEAGVFVGGLDGTLRFYSTLGTSHSLQPPVRSFRDRTAPRHPSRMLAQGLVAEDEEERWLVSHIRANREAVVAAIGGRVLAWKISSNEVKKKGLKASGGRLSARQERFKANMDLQYQVRESLSALSAESAARLERHQEEHRLTTEFGLPPTLENMTEQEAVAFAMMLSLDEQEQQHQQEAADEEGWEQPPEDWLEGDELFLDEDLDRAGPSGLPSRGPNMVAEDDDDRASSATSRGESRSQSLSVSPSPYLRGASLSSGNSPSLSPRNVSYTWTPISPSLRAIGSPPSAHNPHGKVQVSPRLGPTYGSAGATYSTEAVPDMSPELWPTACSPPGSGLHASLASRRTSTGASSPLGPTASGVPPISGTSSSRAGTPVRRGWSEVARSASSTPASSNSPSLSPTVAPRASAAWPSPPSAAKLALPLTGPGTGSLLSEQLRYSEFSAQQDEQRRRQQQEEDDVRYAIELSLAEEASRLTI</sequence>
<dbReference type="CDD" id="cd09917">
    <property type="entry name" value="F-box_SF"/>
    <property type="match status" value="1"/>
</dbReference>
<feature type="region of interest" description="Disordered" evidence="1">
    <location>
        <begin position="796"/>
        <end position="818"/>
    </location>
</feature>
<accession>A0A2S5B7T5</accession>